<sequence>MKTKNSILLILFIALLLRLVSVNQSLWMDEAISAVVVKNYSLLEIITRFAPADTHPPLYYMMLRLWTLVFNYSEISLRFPSVIFGVLTVFIVYKIGEKFSKKTAIYSTLLTSIAPLLIYYSQEARMYSLSTLLTAMVVLIFLKKQWLTLSVLILLLAMTDYLPLLVLLPFWIYLVSFERNKKNILKFIKASIPTIIFIMFWFPTFLKQSLSTSSYLTRFPAWEKVLGTASIKDLLLVWVKFILGRIDFENINIYLLIIVMATIVFCIPLYYSIIRYKKIAILWLWLIMPVLLAFLGAFFIPGFSYFRLIFVLPALYILVSYGISEMKYGKIFIIIIIFMNLSFSLIYLLNSKYWREDWRNSVTFIENRLKNDEVILVSYPEPFTPYVWYSKKDSIYSFNTDLAVQKGGIFTLDYLMDLTDPNRENYEKLEEIGFKNKEVYNFRGVGQIRYWTKN</sequence>
<dbReference type="AlphaFoldDB" id="A0A0G0L547"/>
<evidence type="ECO:0000313" key="10">
    <source>
        <dbReference type="EMBL" id="KKQ86137.1"/>
    </source>
</evidence>
<feature type="transmembrane region" description="Helical" evidence="8">
    <location>
        <begin position="252"/>
        <end position="273"/>
    </location>
</feature>
<dbReference type="GO" id="GO:0009103">
    <property type="term" value="P:lipopolysaccharide biosynthetic process"/>
    <property type="evidence" value="ECO:0007669"/>
    <property type="project" value="UniProtKB-ARBA"/>
</dbReference>
<keyword evidence="5 8" id="KW-0812">Transmembrane</keyword>
<evidence type="ECO:0000256" key="4">
    <source>
        <dbReference type="ARBA" id="ARBA00022679"/>
    </source>
</evidence>
<protein>
    <recommendedName>
        <fullName evidence="9">Glycosyltransferase RgtA/B/C/D-like domain-containing protein</fullName>
    </recommendedName>
</protein>
<dbReference type="InterPro" id="IPR050297">
    <property type="entry name" value="LipidA_mod_glycosyltrf_83"/>
</dbReference>
<dbReference type="InterPro" id="IPR038731">
    <property type="entry name" value="RgtA/B/C-like"/>
</dbReference>
<feature type="transmembrane region" description="Helical" evidence="8">
    <location>
        <begin position="126"/>
        <end position="142"/>
    </location>
</feature>
<comment type="caution">
    <text evidence="10">The sequence shown here is derived from an EMBL/GenBank/DDBJ whole genome shotgun (WGS) entry which is preliminary data.</text>
</comment>
<evidence type="ECO:0000259" key="9">
    <source>
        <dbReference type="Pfam" id="PF13231"/>
    </source>
</evidence>
<feature type="transmembrane region" description="Helical" evidence="8">
    <location>
        <begin position="331"/>
        <end position="349"/>
    </location>
</feature>
<dbReference type="STRING" id="1618570.UT08_C0001G0003"/>
<feature type="transmembrane region" description="Helical" evidence="8">
    <location>
        <begin position="75"/>
        <end position="96"/>
    </location>
</feature>
<evidence type="ECO:0000256" key="6">
    <source>
        <dbReference type="ARBA" id="ARBA00022989"/>
    </source>
</evidence>
<keyword evidence="4" id="KW-0808">Transferase</keyword>
<feature type="transmembrane region" description="Helical" evidence="8">
    <location>
        <begin position="280"/>
        <end position="299"/>
    </location>
</feature>
<accession>A0A0G0L547</accession>
<proteinExistence type="predicted"/>
<reference evidence="10 11" key="1">
    <citation type="journal article" date="2015" name="Nature">
        <title>rRNA introns, odd ribosomes, and small enigmatic genomes across a large radiation of phyla.</title>
        <authorList>
            <person name="Brown C.T."/>
            <person name="Hug L.A."/>
            <person name="Thomas B.C."/>
            <person name="Sharon I."/>
            <person name="Castelle C.J."/>
            <person name="Singh A."/>
            <person name="Wilkins M.J."/>
            <person name="Williams K.H."/>
            <person name="Banfield J.F."/>
        </authorList>
    </citation>
    <scope>NUCLEOTIDE SEQUENCE [LARGE SCALE GENOMIC DNA]</scope>
</reference>
<dbReference type="PANTHER" id="PTHR33908">
    <property type="entry name" value="MANNOSYLTRANSFERASE YKCB-RELATED"/>
    <property type="match status" value="1"/>
</dbReference>
<evidence type="ECO:0000256" key="3">
    <source>
        <dbReference type="ARBA" id="ARBA00022676"/>
    </source>
</evidence>
<keyword evidence="2" id="KW-1003">Cell membrane</keyword>
<name>A0A0G0L547_9BACT</name>
<dbReference type="Pfam" id="PF13231">
    <property type="entry name" value="PMT_2"/>
    <property type="match status" value="1"/>
</dbReference>
<keyword evidence="6 8" id="KW-1133">Transmembrane helix</keyword>
<evidence type="ECO:0000313" key="11">
    <source>
        <dbReference type="Proteomes" id="UP000034081"/>
    </source>
</evidence>
<evidence type="ECO:0000256" key="2">
    <source>
        <dbReference type="ARBA" id="ARBA00022475"/>
    </source>
</evidence>
<keyword evidence="3" id="KW-0328">Glycosyltransferase</keyword>
<keyword evidence="7 8" id="KW-0472">Membrane</keyword>
<gene>
    <name evidence="10" type="ORF">UT08_C0001G0003</name>
</gene>
<feature type="transmembrane region" description="Helical" evidence="8">
    <location>
        <begin position="149"/>
        <end position="172"/>
    </location>
</feature>
<comment type="subcellular location">
    <subcellularLocation>
        <location evidence="1">Cell membrane</location>
        <topology evidence="1">Multi-pass membrane protein</topology>
    </subcellularLocation>
</comment>
<dbReference type="Proteomes" id="UP000034081">
    <property type="component" value="Unassembled WGS sequence"/>
</dbReference>
<evidence type="ECO:0000256" key="7">
    <source>
        <dbReference type="ARBA" id="ARBA00023136"/>
    </source>
</evidence>
<dbReference type="GO" id="GO:0016763">
    <property type="term" value="F:pentosyltransferase activity"/>
    <property type="evidence" value="ECO:0007669"/>
    <property type="project" value="TreeGrafter"/>
</dbReference>
<feature type="transmembrane region" description="Helical" evidence="8">
    <location>
        <begin position="184"/>
        <end position="204"/>
    </location>
</feature>
<dbReference type="EMBL" id="LBVL01000001">
    <property type="protein sequence ID" value="KKQ86137.1"/>
    <property type="molecule type" value="Genomic_DNA"/>
</dbReference>
<organism evidence="10 11">
    <name type="scientific">Candidatus Woesebacteria bacterium GW2011_GWB1_38_8</name>
    <dbReference type="NCBI Taxonomy" id="1618570"/>
    <lineage>
        <taxon>Bacteria</taxon>
        <taxon>Candidatus Woeseibacteriota</taxon>
    </lineage>
</organism>
<feature type="domain" description="Glycosyltransferase RgtA/B/C/D-like" evidence="9">
    <location>
        <begin position="55"/>
        <end position="200"/>
    </location>
</feature>
<evidence type="ECO:0000256" key="5">
    <source>
        <dbReference type="ARBA" id="ARBA00022692"/>
    </source>
</evidence>
<dbReference type="GO" id="GO:0005886">
    <property type="term" value="C:plasma membrane"/>
    <property type="evidence" value="ECO:0007669"/>
    <property type="project" value="UniProtKB-SubCell"/>
</dbReference>
<evidence type="ECO:0000256" key="1">
    <source>
        <dbReference type="ARBA" id="ARBA00004651"/>
    </source>
</evidence>
<dbReference type="PANTHER" id="PTHR33908:SF11">
    <property type="entry name" value="MEMBRANE PROTEIN"/>
    <property type="match status" value="1"/>
</dbReference>
<feature type="transmembrane region" description="Helical" evidence="8">
    <location>
        <begin position="305"/>
        <end position="324"/>
    </location>
</feature>
<feature type="transmembrane region" description="Helical" evidence="8">
    <location>
        <begin position="103"/>
        <end position="120"/>
    </location>
</feature>
<evidence type="ECO:0000256" key="8">
    <source>
        <dbReference type="SAM" id="Phobius"/>
    </source>
</evidence>